<evidence type="ECO:0000313" key="5">
    <source>
        <dbReference type="Proteomes" id="UP000464754"/>
    </source>
</evidence>
<dbReference type="PANTHER" id="PTHR43420">
    <property type="entry name" value="ACETYLTRANSFERASE"/>
    <property type="match status" value="1"/>
</dbReference>
<dbReference type="Gene3D" id="3.40.630.30">
    <property type="match status" value="1"/>
</dbReference>
<sequence>MLDKTIPFFPVLMLLEEQRKLPDIILPKGYQFQRYDPSYQDAWIKLHVTLGEFENYEEGKLYFEKTFYDLEKVKKFFLLLVDKDKKLVGTSSIWPGHHFGVERYRIHWLGVDPLHQRQGLAKALLIKAMQLYEQTGRKETLYLTSQTNSYVAISMYLKMGFVPYRGDMPQNFNAKKETYQKDNDKAWDLIFRKIEEMNRE</sequence>
<gene>
    <name evidence="4" type="ORF">Aargi30884_11560</name>
</gene>
<dbReference type="EMBL" id="AP019695">
    <property type="protein sequence ID" value="BBK22253.1"/>
    <property type="molecule type" value="Genomic_DNA"/>
</dbReference>
<dbReference type="CDD" id="cd04301">
    <property type="entry name" value="NAT_SF"/>
    <property type="match status" value="1"/>
</dbReference>
<keyword evidence="5" id="KW-1185">Reference proteome</keyword>
<dbReference type="SUPFAM" id="SSF55729">
    <property type="entry name" value="Acyl-CoA N-acyltransferases (Nat)"/>
    <property type="match status" value="1"/>
</dbReference>
<dbReference type="AlphaFoldDB" id="A0A6N4THI9"/>
<dbReference type="GO" id="GO:0016747">
    <property type="term" value="F:acyltransferase activity, transferring groups other than amino-acyl groups"/>
    <property type="evidence" value="ECO:0007669"/>
    <property type="project" value="InterPro"/>
</dbReference>
<accession>A0A6N4THI9</accession>
<keyword evidence="1 4" id="KW-0808">Transferase</keyword>
<dbReference type="PANTHER" id="PTHR43420:SF49">
    <property type="entry name" value="AMINO GROUP ACETYL TRANSFERASE"/>
    <property type="match status" value="1"/>
</dbReference>
<evidence type="ECO:0000313" key="4">
    <source>
        <dbReference type="EMBL" id="BBK22253.1"/>
    </source>
</evidence>
<proteinExistence type="predicted"/>
<evidence type="ECO:0000256" key="2">
    <source>
        <dbReference type="ARBA" id="ARBA00023315"/>
    </source>
</evidence>
<dbReference type="InterPro" id="IPR016181">
    <property type="entry name" value="Acyl_CoA_acyltransferase"/>
</dbReference>
<dbReference type="InterPro" id="IPR000182">
    <property type="entry name" value="GNAT_dom"/>
</dbReference>
<evidence type="ECO:0000256" key="1">
    <source>
        <dbReference type="ARBA" id="ARBA00022679"/>
    </source>
</evidence>
<dbReference type="InterPro" id="IPR050680">
    <property type="entry name" value="YpeA/RimI_acetyltransf"/>
</dbReference>
<keyword evidence="2" id="KW-0012">Acyltransferase</keyword>
<organism evidence="4 5">
    <name type="scientific">Amedibacterium intestinale</name>
    <dbReference type="NCBI Taxonomy" id="2583452"/>
    <lineage>
        <taxon>Bacteria</taxon>
        <taxon>Bacillati</taxon>
        <taxon>Bacillota</taxon>
        <taxon>Erysipelotrichia</taxon>
        <taxon>Erysipelotrichales</taxon>
        <taxon>Erysipelotrichaceae</taxon>
        <taxon>Amedibacterium</taxon>
    </lineage>
</organism>
<feature type="domain" description="N-acetyltransferase" evidence="3">
    <location>
        <begin position="30"/>
        <end position="179"/>
    </location>
</feature>
<dbReference type="Pfam" id="PF00583">
    <property type="entry name" value="Acetyltransf_1"/>
    <property type="match status" value="1"/>
</dbReference>
<dbReference type="KEGG" id="aarg:Aargi30884_11560"/>
<name>A0A6N4THI9_9FIRM</name>
<dbReference type="Proteomes" id="UP000464754">
    <property type="component" value="Chromosome"/>
</dbReference>
<dbReference type="PROSITE" id="PS51186">
    <property type="entry name" value="GNAT"/>
    <property type="match status" value="1"/>
</dbReference>
<reference evidence="5" key="1">
    <citation type="submission" date="2019-05" db="EMBL/GenBank/DDBJ databases">
        <title>Complete genome sequencing of Absiella argi strain JCM 30884.</title>
        <authorList>
            <person name="Sakamoto M."/>
            <person name="Murakami T."/>
            <person name="Mori H."/>
        </authorList>
    </citation>
    <scope>NUCLEOTIDE SEQUENCE [LARGE SCALE GENOMIC DNA]</scope>
    <source>
        <strain evidence="5">JCM 30884</strain>
    </source>
</reference>
<dbReference type="RefSeq" id="WP_232057257.1">
    <property type="nucleotide sequence ID" value="NZ_AP019695.1"/>
</dbReference>
<protein>
    <submittedName>
        <fullName evidence="4">N-acetyltransferase</fullName>
    </submittedName>
</protein>
<evidence type="ECO:0000259" key="3">
    <source>
        <dbReference type="PROSITE" id="PS51186"/>
    </source>
</evidence>